<dbReference type="GO" id="GO:0046872">
    <property type="term" value="F:metal ion binding"/>
    <property type="evidence" value="ECO:0007669"/>
    <property type="project" value="UniProtKB-KW"/>
</dbReference>
<gene>
    <name evidence="8" type="ORF">EHQ58_05455</name>
</gene>
<dbReference type="AlphaFoldDB" id="A0A4R9K6N5"/>
<evidence type="ECO:0000256" key="3">
    <source>
        <dbReference type="ARBA" id="ARBA00022723"/>
    </source>
</evidence>
<dbReference type="InterPro" id="IPR050294">
    <property type="entry name" value="RnfB_subfamily"/>
</dbReference>
<dbReference type="Gene3D" id="3.30.70.20">
    <property type="match status" value="2"/>
</dbReference>
<dbReference type="Pfam" id="PF00037">
    <property type="entry name" value="Fer4"/>
    <property type="match status" value="1"/>
</dbReference>
<evidence type="ECO:0000256" key="5">
    <source>
        <dbReference type="ARBA" id="ARBA00023004"/>
    </source>
</evidence>
<dbReference type="EMBL" id="RQGD01000020">
    <property type="protein sequence ID" value="TGL61226.1"/>
    <property type="molecule type" value="Genomic_DNA"/>
</dbReference>
<dbReference type="RefSeq" id="WP_135622867.1">
    <property type="nucleotide sequence ID" value="NZ_RQGD01000020.1"/>
</dbReference>
<accession>A0A4R9K6N5</accession>
<feature type="domain" description="4Fe-4S ferredoxin-type" evidence="7">
    <location>
        <begin position="108"/>
        <end position="141"/>
    </location>
</feature>
<dbReference type="InterPro" id="IPR017900">
    <property type="entry name" value="4Fe4S_Fe_S_CS"/>
</dbReference>
<keyword evidence="9" id="KW-1185">Reference proteome</keyword>
<comment type="caution">
    <text evidence="8">The sequence shown here is derived from an EMBL/GenBank/DDBJ whole genome shotgun (WGS) entry which is preliminary data.</text>
</comment>
<keyword evidence="6" id="KW-0411">Iron-sulfur</keyword>
<dbReference type="Proteomes" id="UP000297693">
    <property type="component" value="Unassembled WGS sequence"/>
</dbReference>
<dbReference type="GO" id="GO:0051539">
    <property type="term" value="F:4 iron, 4 sulfur cluster binding"/>
    <property type="evidence" value="ECO:0007669"/>
    <property type="project" value="UniProtKB-KW"/>
</dbReference>
<evidence type="ECO:0000256" key="6">
    <source>
        <dbReference type="ARBA" id="ARBA00023014"/>
    </source>
</evidence>
<keyword evidence="1" id="KW-0813">Transport</keyword>
<keyword evidence="3" id="KW-0479">Metal-binding</keyword>
<evidence type="ECO:0000313" key="8">
    <source>
        <dbReference type="EMBL" id="TGL61226.1"/>
    </source>
</evidence>
<dbReference type="PROSITE" id="PS00198">
    <property type="entry name" value="4FE4S_FER_1"/>
    <property type="match status" value="1"/>
</dbReference>
<name>A0A4R9K6N5_9LEPT</name>
<dbReference type="OrthoDB" id="9796486at2"/>
<keyword evidence="4" id="KW-0249">Electron transport</keyword>
<evidence type="ECO:0000259" key="7">
    <source>
        <dbReference type="PROSITE" id="PS51379"/>
    </source>
</evidence>
<dbReference type="PANTHER" id="PTHR42859:SF10">
    <property type="entry name" value="DIMETHYLSULFOXIDE REDUCTASE CHAIN B"/>
    <property type="match status" value="1"/>
</dbReference>
<feature type="domain" description="4Fe-4S ferredoxin-type" evidence="7">
    <location>
        <begin position="72"/>
        <end position="103"/>
    </location>
</feature>
<keyword evidence="2" id="KW-0004">4Fe-4S</keyword>
<proteinExistence type="predicted"/>
<evidence type="ECO:0000256" key="4">
    <source>
        <dbReference type="ARBA" id="ARBA00022982"/>
    </source>
</evidence>
<organism evidence="8 9">
    <name type="scientific">Leptospira ognonensis</name>
    <dbReference type="NCBI Taxonomy" id="2484945"/>
    <lineage>
        <taxon>Bacteria</taxon>
        <taxon>Pseudomonadati</taxon>
        <taxon>Spirochaetota</taxon>
        <taxon>Spirochaetia</taxon>
        <taxon>Leptospirales</taxon>
        <taxon>Leptospiraceae</taxon>
        <taxon>Leptospira</taxon>
    </lineage>
</organism>
<dbReference type="Pfam" id="PF12800">
    <property type="entry name" value="Fer4_4"/>
    <property type="match status" value="1"/>
</dbReference>
<keyword evidence="5" id="KW-0408">Iron</keyword>
<feature type="domain" description="4Fe-4S ferredoxin-type" evidence="7">
    <location>
        <begin position="186"/>
        <end position="217"/>
    </location>
</feature>
<evidence type="ECO:0000313" key="9">
    <source>
        <dbReference type="Proteomes" id="UP000297693"/>
    </source>
</evidence>
<dbReference type="SUPFAM" id="SSF54862">
    <property type="entry name" value="4Fe-4S ferredoxins"/>
    <property type="match status" value="1"/>
</dbReference>
<reference evidence="8" key="1">
    <citation type="journal article" date="2019" name="PLoS Negl. Trop. Dis.">
        <title>Revisiting the worldwide diversity of Leptospira species in the environment.</title>
        <authorList>
            <person name="Vincent A.T."/>
            <person name="Schiettekatte O."/>
            <person name="Bourhy P."/>
            <person name="Veyrier F.J."/>
            <person name="Picardeau M."/>
        </authorList>
    </citation>
    <scope>NUCLEOTIDE SEQUENCE [LARGE SCALE GENOMIC DNA]</scope>
    <source>
        <strain evidence="8">201702476</strain>
    </source>
</reference>
<dbReference type="InterPro" id="IPR017896">
    <property type="entry name" value="4Fe4S_Fe-S-bd"/>
</dbReference>
<evidence type="ECO:0000256" key="1">
    <source>
        <dbReference type="ARBA" id="ARBA00022448"/>
    </source>
</evidence>
<evidence type="ECO:0000256" key="2">
    <source>
        <dbReference type="ARBA" id="ARBA00022485"/>
    </source>
</evidence>
<sequence>MKRKDLFRDGMKSVMKFAFTKTDDVTSAIKEAWSEEKKPPSEIFLTPVKNISEPKKKPKRKNSIFRSLSLPPGASKDFFSLCTGCNECIFSCPYIVLFPVTSEETGKTFPFFDPNAKACHLCSDWACINACPEGALVSYDLSDTSPKFGKAKGIGEHCINGKTGEKTCEACQLACPIEKTVNFRANLPFFATSTCTGCGLCVEACPTFPKAIQISHLSKIKLT</sequence>
<protein>
    <submittedName>
        <fullName evidence="8">Hydrogenase</fullName>
    </submittedName>
</protein>
<dbReference type="PROSITE" id="PS51379">
    <property type="entry name" value="4FE4S_FER_2"/>
    <property type="match status" value="3"/>
</dbReference>
<dbReference type="PANTHER" id="PTHR42859">
    <property type="entry name" value="OXIDOREDUCTASE"/>
    <property type="match status" value="1"/>
</dbReference>